<feature type="compositionally biased region" description="Low complexity" evidence="1">
    <location>
        <begin position="44"/>
        <end position="53"/>
    </location>
</feature>
<name>A0A6J4U307_9BACT</name>
<feature type="compositionally biased region" description="Basic and acidic residues" evidence="1">
    <location>
        <begin position="69"/>
        <end position="79"/>
    </location>
</feature>
<feature type="region of interest" description="Disordered" evidence="1">
    <location>
        <begin position="1"/>
        <end position="90"/>
    </location>
</feature>
<feature type="compositionally biased region" description="Acidic residues" evidence="1">
    <location>
        <begin position="1"/>
        <end position="10"/>
    </location>
</feature>
<dbReference type="EMBL" id="CADCWF010000017">
    <property type="protein sequence ID" value="CAA9537031.1"/>
    <property type="molecule type" value="Genomic_DNA"/>
</dbReference>
<accession>A0A6J4U307</accession>
<reference evidence="2" key="1">
    <citation type="submission" date="2020-02" db="EMBL/GenBank/DDBJ databases">
        <authorList>
            <person name="Meier V. D."/>
        </authorList>
    </citation>
    <scope>NUCLEOTIDE SEQUENCE</scope>
    <source>
        <strain evidence="2">AVDCRST_MAG59</strain>
    </source>
</reference>
<gene>
    <name evidence="2" type="ORF">AVDCRST_MAG59-418</name>
</gene>
<evidence type="ECO:0000313" key="2">
    <source>
        <dbReference type="EMBL" id="CAA9537031.1"/>
    </source>
</evidence>
<feature type="non-terminal residue" evidence="2">
    <location>
        <position position="1"/>
    </location>
</feature>
<organism evidence="2">
    <name type="scientific">uncultured Thermomicrobiales bacterium</name>
    <dbReference type="NCBI Taxonomy" id="1645740"/>
    <lineage>
        <taxon>Bacteria</taxon>
        <taxon>Pseudomonadati</taxon>
        <taxon>Thermomicrobiota</taxon>
        <taxon>Thermomicrobia</taxon>
        <taxon>Thermomicrobiales</taxon>
        <taxon>environmental samples</taxon>
    </lineage>
</organism>
<protein>
    <submittedName>
        <fullName evidence="2">Uncharacterized protein</fullName>
    </submittedName>
</protein>
<proteinExistence type="predicted"/>
<dbReference type="AlphaFoldDB" id="A0A6J4U307"/>
<sequence length="90" mass="9237">ARVGFDDDEQGPGYDPGRDSASSWDGAHGQGGVCPDGRRPRESAAGAVHAGVGHWFGATTGGPGSGRFRGLDRRGDGRGGRTHRAWHGGV</sequence>
<evidence type="ECO:0000256" key="1">
    <source>
        <dbReference type="SAM" id="MobiDB-lite"/>
    </source>
</evidence>
<feature type="non-terminal residue" evidence="2">
    <location>
        <position position="90"/>
    </location>
</feature>
<feature type="compositionally biased region" description="Basic residues" evidence="1">
    <location>
        <begin position="80"/>
        <end position="90"/>
    </location>
</feature>